<feature type="region of interest" description="Disordered" evidence="1">
    <location>
        <begin position="22"/>
        <end position="66"/>
    </location>
</feature>
<protein>
    <recommendedName>
        <fullName evidence="4">NmrA-like domain-containing protein</fullName>
    </recommendedName>
</protein>
<dbReference type="STRING" id="1306861.A0A4U6XSN1"/>
<evidence type="ECO:0000256" key="1">
    <source>
        <dbReference type="SAM" id="MobiDB-lite"/>
    </source>
</evidence>
<gene>
    <name evidence="2" type="ORF">CTA1_634</name>
</gene>
<evidence type="ECO:0008006" key="4">
    <source>
        <dbReference type="Google" id="ProtNLM"/>
    </source>
</evidence>
<evidence type="ECO:0000313" key="2">
    <source>
        <dbReference type="EMBL" id="TKW58910.1"/>
    </source>
</evidence>
<organism evidence="2 3">
    <name type="scientific">Colletotrichum tanaceti</name>
    <dbReference type="NCBI Taxonomy" id="1306861"/>
    <lineage>
        <taxon>Eukaryota</taxon>
        <taxon>Fungi</taxon>
        <taxon>Dikarya</taxon>
        <taxon>Ascomycota</taxon>
        <taxon>Pezizomycotina</taxon>
        <taxon>Sordariomycetes</taxon>
        <taxon>Hypocreomycetidae</taxon>
        <taxon>Glomerellales</taxon>
        <taxon>Glomerellaceae</taxon>
        <taxon>Colletotrichum</taxon>
        <taxon>Colletotrichum destructivum species complex</taxon>
    </lineage>
</organism>
<name>A0A4U6XSN1_9PEZI</name>
<reference evidence="2 3" key="1">
    <citation type="journal article" date="2019" name="PLoS ONE">
        <title>Comparative genome analysis indicates high evolutionary potential of pathogenicity genes in Colletotrichum tanaceti.</title>
        <authorList>
            <person name="Lelwala R.V."/>
            <person name="Korhonen P.K."/>
            <person name="Young N.D."/>
            <person name="Scott J.B."/>
            <person name="Ades P.A."/>
            <person name="Gasser R.B."/>
            <person name="Taylor P.W.J."/>
        </authorList>
    </citation>
    <scope>NUCLEOTIDE SEQUENCE [LARGE SCALE GENOMIC DNA]</scope>
    <source>
        <strain evidence="2">BRIP57314</strain>
    </source>
</reference>
<dbReference type="Proteomes" id="UP000310108">
    <property type="component" value="Unassembled WGS sequence"/>
</dbReference>
<keyword evidence="3" id="KW-1185">Reference proteome</keyword>
<sequence length="317" mass="35181">MKLAFLGATGETRASILDSLLASTDPKKNNSQIRRSSGYPGDNGPHPSELALEAPSSPRFGEEGGGSIRIASVDLEVPEDDMTKQLTGQWTTKNYGPDPPRQCRQDGRPPAVRAVFLRHPDAGPRDAYDSGGPSTLPFLLSFEPRPRLTTTVGRKKELVLEPCPKTFVSALHRHRHDDVGWWYQISLPRASPRARSTRWRVPFRISRGSSPGPRTLRDHRVFAYTELLSQNDVYGLIERLSGSYRKSWGLRGDNTPEYARYLGYQMGIDLYHDLVGNSFEDFCEKASGWKAKPIYVKNRQAAIAAAAAATAAKNKDA</sequence>
<proteinExistence type="predicted"/>
<accession>A0A4U6XSN1</accession>
<comment type="caution">
    <text evidence="2">The sequence shown here is derived from an EMBL/GenBank/DDBJ whole genome shotgun (WGS) entry which is preliminary data.</text>
</comment>
<evidence type="ECO:0000313" key="3">
    <source>
        <dbReference type="Proteomes" id="UP000310108"/>
    </source>
</evidence>
<dbReference type="AlphaFoldDB" id="A0A4U6XSN1"/>
<dbReference type="EMBL" id="PJEX01000017">
    <property type="protein sequence ID" value="TKW58910.1"/>
    <property type="molecule type" value="Genomic_DNA"/>
</dbReference>